<name>A0A3G1L3N9_9CAUD</name>
<proteinExistence type="predicted"/>
<dbReference type="Proteomes" id="UP000274731">
    <property type="component" value="Segment"/>
</dbReference>
<organism evidence="3 4">
    <name type="scientific">Synechococcus phage S-CBWM1</name>
    <dbReference type="NCBI Taxonomy" id="2053653"/>
    <lineage>
        <taxon>Viruses</taxon>
        <taxon>Duplodnaviria</taxon>
        <taxon>Heunggongvirae</taxon>
        <taxon>Uroviricota</taxon>
        <taxon>Caudoviricetes</taxon>
        <taxon>Aokuangvirus</taxon>
        <taxon>Aokuangvirus SCBWM1</taxon>
    </lineage>
</organism>
<sequence>MWGIETVIGVIAAVAGVIFPTIGGIVWYTSKQNERIEYVRSLMEAKGDKIEKFHNDHSELLEQCAARIASLNANIDETQVMVKEVRNEQRFQLASKSELERVENKVEKLSTKIESIVVEFWRHLEKSGRGSNE</sequence>
<keyword evidence="2" id="KW-0812">Transmembrane</keyword>
<reference evidence="3 4" key="1">
    <citation type="journal article" date="2018" name="Environ. Microbiol.">
        <title>Novel phage-host interactions and evolution as revealed by a cyanomyovirus isolated from an estuarine environment.</title>
        <authorList>
            <person name="Xu Y."/>
            <person name="Zhang R."/>
            <person name="Wang N."/>
            <person name="Cai L."/>
            <person name="Tong Y."/>
            <person name="Sun Q."/>
            <person name="Chen F."/>
            <person name="Jiao N."/>
        </authorList>
    </citation>
    <scope>NUCLEOTIDE SEQUENCE [LARGE SCALE GENOMIC DNA]</scope>
</reference>
<gene>
    <name evidence="3" type="ORF">SCBWM1_gp112</name>
</gene>
<keyword evidence="1" id="KW-0175">Coiled coil</keyword>
<evidence type="ECO:0000313" key="4">
    <source>
        <dbReference type="Proteomes" id="UP000274731"/>
    </source>
</evidence>
<keyword evidence="2" id="KW-0472">Membrane</keyword>
<evidence type="ECO:0000256" key="2">
    <source>
        <dbReference type="SAM" id="Phobius"/>
    </source>
</evidence>
<accession>A0A3G1L3N9</accession>
<feature type="transmembrane region" description="Helical" evidence="2">
    <location>
        <begin position="6"/>
        <end position="28"/>
    </location>
</feature>
<keyword evidence="4" id="KW-1185">Reference proteome</keyword>
<dbReference type="EMBL" id="MG450654">
    <property type="protein sequence ID" value="ATW62796.1"/>
    <property type="molecule type" value="Genomic_DNA"/>
</dbReference>
<evidence type="ECO:0000256" key="1">
    <source>
        <dbReference type="SAM" id="Coils"/>
    </source>
</evidence>
<keyword evidence="2" id="KW-1133">Transmembrane helix</keyword>
<feature type="coiled-coil region" evidence="1">
    <location>
        <begin position="61"/>
        <end position="119"/>
    </location>
</feature>
<evidence type="ECO:0000313" key="3">
    <source>
        <dbReference type="EMBL" id="ATW62796.1"/>
    </source>
</evidence>
<protein>
    <submittedName>
        <fullName evidence="3">Uncharacterized protein</fullName>
    </submittedName>
</protein>